<dbReference type="VEuPathDB" id="VectorBase:HLOH_065168"/>
<keyword evidence="4" id="KW-1185">Reference proteome</keyword>
<evidence type="ECO:0000313" key="4">
    <source>
        <dbReference type="Proteomes" id="UP000821853"/>
    </source>
</evidence>
<feature type="compositionally biased region" description="Low complexity" evidence="1">
    <location>
        <begin position="340"/>
        <end position="352"/>
    </location>
</feature>
<feature type="region of interest" description="Disordered" evidence="1">
    <location>
        <begin position="466"/>
        <end position="501"/>
    </location>
</feature>
<feature type="region of interest" description="Disordered" evidence="1">
    <location>
        <begin position="330"/>
        <end position="361"/>
    </location>
</feature>
<name>A0A9J6GKX4_HAELO</name>
<organism evidence="3 4">
    <name type="scientific">Haemaphysalis longicornis</name>
    <name type="common">Bush tick</name>
    <dbReference type="NCBI Taxonomy" id="44386"/>
    <lineage>
        <taxon>Eukaryota</taxon>
        <taxon>Metazoa</taxon>
        <taxon>Ecdysozoa</taxon>
        <taxon>Arthropoda</taxon>
        <taxon>Chelicerata</taxon>
        <taxon>Arachnida</taxon>
        <taxon>Acari</taxon>
        <taxon>Parasitiformes</taxon>
        <taxon>Ixodida</taxon>
        <taxon>Ixodoidea</taxon>
        <taxon>Ixodidae</taxon>
        <taxon>Haemaphysalinae</taxon>
        <taxon>Haemaphysalis</taxon>
    </lineage>
</organism>
<gene>
    <name evidence="3" type="ORF">HPB48_000349</name>
</gene>
<feature type="compositionally biased region" description="Polar residues" evidence="1">
    <location>
        <begin position="491"/>
        <end position="501"/>
    </location>
</feature>
<dbReference type="InterPro" id="IPR012340">
    <property type="entry name" value="NA-bd_OB-fold"/>
</dbReference>
<comment type="caution">
    <text evidence="3">The sequence shown here is derived from an EMBL/GenBank/DDBJ whole genome shotgun (WGS) entry which is preliminary data.</text>
</comment>
<accession>A0A9J6GKX4</accession>
<feature type="region of interest" description="Disordered" evidence="1">
    <location>
        <begin position="610"/>
        <end position="640"/>
    </location>
</feature>
<dbReference type="EMBL" id="JABSTR010000007">
    <property type="protein sequence ID" value="KAH9375231.1"/>
    <property type="molecule type" value="Genomic_DNA"/>
</dbReference>
<proteinExistence type="predicted"/>
<dbReference type="Proteomes" id="UP000821853">
    <property type="component" value="Chromosome 5"/>
</dbReference>
<sequence length="759" mass="83807">MSKRRGTSSNAAVKFLKRRVQANQGISLQELSDQLSRLPPRMRTKYGTSAETLKEFLRQFPKVFVVGKQGKVYVRRRTRRATSTSNGTGFMATTSQSCTDEDDVTCLTDVTGKVYRIFSVYGFISVEYPINASVYFDVKVFENAQHKSLRSSGLRVGDRVTLDAKVGPKECEARFRASRVTRAPVNTSSSSPCNSLHSDNGGVRRNTVTQLVNQYGVIVTVKPNYGFIKFGRHHRERAFFHADTVNKPHGQSVKHLPDVFTVGDKVRFDAKRIKKPSGKVRWEATAVHLCRSDDGSCAGDSEGQQSGNEVFMSDEEYEIQDLLQAKLDEYESREADPEESPAVSADSSNSSVKGKKSSRHALSEWEGRRKLAGERGFFYPVSESVGTVKFGPRRGLTATAAVEVTYREMKVIDNLLWEVADGQEVRFDAVQAEDNKWIATLVWIGQRPANPLFDDAEGNFNRIPNKIFGRKGSLPRPEPGPSGDFEREKNAQNVSPESSPAQLSISIYKDAKGTIVKARKCTGTCEVRERTATRKIEFVSGCFYKNGTMFQDDLNEGLREGDTVFLDYMGRRPSRVWQMSAEEFGRRLQIDAQDSETSLCFEDLETEAERAVEASRGPSRAPSDTELPEDTVPSMASEASSSVSVGGLLATLPAATSTPAWMQSPGAHNGPSTCEGTSELSFISDGVDKDVIRRLARMAAVEFVAQEESRLVAFRNVGGQTVEGPSSWQDSELRVPAFVNASTQTISTGAIKSMELFIG</sequence>
<reference evidence="3 4" key="1">
    <citation type="journal article" date="2020" name="Cell">
        <title>Large-Scale Comparative Analyses of Tick Genomes Elucidate Their Genetic Diversity and Vector Capacities.</title>
        <authorList>
            <consortium name="Tick Genome and Microbiome Consortium (TIGMIC)"/>
            <person name="Jia N."/>
            <person name="Wang J."/>
            <person name="Shi W."/>
            <person name="Du L."/>
            <person name="Sun Y."/>
            <person name="Zhan W."/>
            <person name="Jiang J.F."/>
            <person name="Wang Q."/>
            <person name="Zhang B."/>
            <person name="Ji P."/>
            <person name="Bell-Sakyi L."/>
            <person name="Cui X.M."/>
            <person name="Yuan T.T."/>
            <person name="Jiang B.G."/>
            <person name="Yang W.F."/>
            <person name="Lam T.T."/>
            <person name="Chang Q.C."/>
            <person name="Ding S.J."/>
            <person name="Wang X.J."/>
            <person name="Zhu J.G."/>
            <person name="Ruan X.D."/>
            <person name="Zhao L."/>
            <person name="Wei J.T."/>
            <person name="Ye R.Z."/>
            <person name="Que T.C."/>
            <person name="Du C.H."/>
            <person name="Zhou Y.H."/>
            <person name="Cheng J.X."/>
            <person name="Dai P.F."/>
            <person name="Guo W.B."/>
            <person name="Han X.H."/>
            <person name="Huang E.J."/>
            <person name="Li L.F."/>
            <person name="Wei W."/>
            <person name="Gao Y.C."/>
            <person name="Liu J.Z."/>
            <person name="Shao H.Z."/>
            <person name="Wang X."/>
            <person name="Wang C.C."/>
            <person name="Yang T.C."/>
            <person name="Huo Q.B."/>
            <person name="Li W."/>
            <person name="Chen H.Y."/>
            <person name="Chen S.E."/>
            <person name="Zhou L.G."/>
            <person name="Ni X.B."/>
            <person name="Tian J.H."/>
            <person name="Sheng Y."/>
            <person name="Liu T."/>
            <person name="Pan Y.S."/>
            <person name="Xia L.Y."/>
            <person name="Li J."/>
            <person name="Zhao F."/>
            <person name="Cao W.C."/>
        </authorList>
    </citation>
    <scope>NUCLEOTIDE SEQUENCE [LARGE SCALE GENOMIC DNA]</scope>
    <source>
        <strain evidence="3">HaeL-2018</strain>
    </source>
</reference>
<evidence type="ECO:0000259" key="2">
    <source>
        <dbReference type="Pfam" id="PF23713"/>
    </source>
</evidence>
<dbReference type="OrthoDB" id="6502142at2759"/>
<evidence type="ECO:0000313" key="3">
    <source>
        <dbReference type="EMBL" id="KAH9375231.1"/>
    </source>
</evidence>
<dbReference type="Gene3D" id="2.40.50.140">
    <property type="entry name" value="Nucleic acid-binding proteins"/>
    <property type="match status" value="1"/>
</dbReference>
<evidence type="ECO:0000256" key="1">
    <source>
        <dbReference type="SAM" id="MobiDB-lite"/>
    </source>
</evidence>
<dbReference type="AlphaFoldDB" id="A0A9J6GKX4"/>
<feature type="domain" description="Egal-1 winged helix" evidence="2">
    <location>
        <begin position="10"/>
        <end position="75"/>
    </location>
</feature>
<protein>
    <recommendedName>
        <fullName evidence="2">Egal-1 winged helix domain-containing protein</fullName>
    </recommendedName>
</protein>
<dbReference type="InterPro" id="IPR056589">
    <property type="entry name" value="WH_Egal-1"/>
</dbReference>
<dbReference type="Pfam" id="PF23713">
    <property type="entry name" value="WHD_Egal"/>
    <property type="match status" value="1"/>
</dbReference>